<feature type="region of interest" description="Disordered" evidence="1">
    <location>
        <begin position="211"/>
        <end position="250"/>
    </location>
</feature>
<evidence type="ECO:0000313" key="2">
    <source>
        <dbReference type="Proteomes" id="UP000245341"/>
    </source>
</evidence>
<dbReference type="GeneID" id="115942871"/>
<organism evidence="2 3">
    <name type="scientific">Leptonychotes weddellii</name>
    <name type="common">Weddell seal</name>
    <name type="synonym">Otaria weddellii</name>
    <dbReference type="NCBI Taxonomy" id="9713"/>
    <lineage>
        <taxon>Eukaryota</taxon>
        <taxon>Metazoa</taxon>
        <taxon>Chordata</taxon>
        <taxon>Craniata</taxon>
        <taxon>Vertebrata</taxon>
        <taxon>Euteleostomi</taxon>
        <taxon>Mammalia</taxon>
        <taxon>Eutheria</taxon>
        <taxon>Laurasiatheria</taxon>
        <taxon>Carnivora</taxon>
        <taxon>Caniformia</taxon>
        <taxon>Pinnipedia</taxon>
        <taxon>Phocidae</taxon>
        <taxon>Monachinae</taxon>
        <taxon>Lobodontini</taxon>
        <taxon>Leptonychotes</taxon>
    </lineage>
</organism>
<dbReference type="AlphaFoldDB" id="A0A7F8RBH9"/>
<protein>
    <submittedName>
        <fullName evidence="3">Uncharacterized protein LOC115942871 isoform X1</fullName>
    </submittedName>
</protein>
<accession>A0A7F8RBH9</accession>
<sequence length="348" mass="37680">MALLSIRTTLGNAQRGWGQEAHCRLQGRVQLDVPTVADREVTGLSSPVAVRGERGLGPPYPQTGLLGLCPVLNIAQWLCGVFPDPSRVFQVPELGRKPVRSLSRPDGYQPCCIPCSSLKLASPAGEEAKERFRVPQGRLSADRCLRPSRKKTSSPKESGLAEQRGREQMDLRNLDPHLCVLETGRATQRSSVGPPPSDLSRLTVSRIHAHLGPQEHRPARLRGSKGPFPQGGTKDPPKGLEPAAGRNPASCPDQVISGVLHLSEPRFFIQETQMKPSTSLRASGILPALKVSSVKERRLERGWRCSCVPEARAGSRVAGISESVKLKQAHRGGQKTLASLLEACRDIG</sequence>
<feature type="compositionally biased region" description="Basic and acidic residues" evidence="1">
    <location>
        <begin position="163"/>
        <end position="173"/>
    </location>
</feature>
<evidence type="ECO:0000313" key="3">
    <source>
        <dbReference type="RefSeq" id="XP_030890023.1"/>
    </source>
</evidence>
<keyword evidence="2" id="KW-1185">Reference proteome</keyword>
<proteinExistence type="predicted"/>
<gene>
    <name evidence="3" type="primary">LOC115942871</name>
</gene>
<name>A0A7F8RBH9_LEPWE</name>
<dbReference type="KEGG" id="lww:115942871"/>
<feature type="region of interest" description="Disordered" evidence="1">
    <location>
        <begin position="128"/>
        <end position="173"/>
    </location>
</feature>
<evidence type="ECO:0000256" key="1">
    <source>
        <dbReference type="SAM" id="MobiDB-lite"/>
    </source>
</evidence>
<dbReference type="RefSeq" id="XP_030890023.1">
    <property type="nucleotide sequence ID" value="XM_031034163.1"/>
</dbReference>
<dbReference type="Proteomes" id="UP000245341">
    <property type="component" value="Unplaced"/>
</dbReference>
<reference evidence="3" key="1">
    <citation type="submission" date="2025-08" db="UniProtKB">
        <authorList>
            <consortium name="RefSeq"/>
        </authorList>
    </citation>
    <scope>IDENTIFICATION</scope>
    <source>
        <tissue evidence="3">Liver</tissue>
    </source>
</reference>